<dbReference type="PROSITE" id="PS50006">
    <property type="entry name" value="FHA_DOMAIN"/>
    <property type="match status" value="1"/>
</dbReference>
<dbReference type="PROSITE" id="PS52029">
    <property type="entry name" value="LD_TPASE"/>
    <property type="match status" value="1"/>
</dbReference>
<evidence type="ECO:0000256" key="9">
    <source>
        <dbReference type="SAM" id="Phobius"/>
    </source>
</evidence>
<reference evidence="13" key="1">
    <citation type="journal article" date="2019" name="Int. J. Syst. Evol. Microbiol.">
        <title>The Global Catalogue of Microorganisms (GCM) 10K type strain sequencing project: providing services to taxonomists for standard genome sequencing and annotation.</title>
        <authorList>
            <consortium name="The Broad Institute Genomics Platform"/>
            <consortium name="The Broad Institute Genome Sequencing Center for Infectious Disease"/>
            <person name="Wu L."/>
            <person name="Ma J."/>
        </authorList>
    </citation>
    <scope>NUCLEOTIDE SEQUENCE [LARGE SCALE GENOMIC DNA]</scope>
    <source>
        <strain evidence="13">CGMCC 4.7357</strain>
    </source>
</reference>
<accession>A0ABV9A588</accession>
<sequence length="430" mass="46312">MDLKAVAKDVKEKLNPEAIRGDSRAQLIGGSAVGLVVLAVVLLLTLTTCGGAGSGSGEQGAGKDDSDKPSQAVLDISPKDGADGVGTDGALKIEASKGKLVKVRVEDSDGNEIKGRIAERGTSWLPATHLATDTKYSVEALAKDSEGREKTKRARFTTLKPDSTFIGRFTPEDGDKVGVGMPVSINFNHAIKDRKAVEKAISVTADPGVEVEGHWFGDSRLDFRPEEYWKAGTKVELDLNLDGVEGFDGVYGTQDKSVNFEIGRSQVSVVDAKKKQMTVTRDGKEIKKVDITSGSPENPTYNGRMVISERHKVTRMDGRTVGFGRDEDNGGYDIKDVPHAMRLSTSGTFIHGNYWLPQSAFGSTNGSHGCVGLFDKKGGGDKGTPGAWFFNESIVGDVVEIKNSKDKTIQPDNGLNGWNMDWDEWKAEQD</sequence>
<evidence type="ECO:0000256" key="2">
    <source>
        <dbReference type="ARBA" id="ARBA00022679"/>
    </source>
</evidence>
<evidence type="ECO:0000256" key="7">
    <source>
        <dbReference type="PROSITE-ProRule" id="PRU01373"/>
    </source>
</evidence>
<feature type="region of interest" description="Disordered" evidence="8">
    <location>
        <begin position="53"/>
        <end position="85"/>
    </location>
</feature>
<keyword evidence="9" id="KW-0812">Transmembrane</keyword>
<dbReference type="Gene3D" id="2.40.440.10">
    <property type="entry name" value="L,D-transpeptidase catalytic domain-like"/>
    <property type="match status" value="1"/>
</dbReference>
<dbReference type="InterPro" id="IPR041280">
    <property type="entry name" value="Big_10"/>
</dbReference>
<gene>
    <name evidence="12" type="ORF">ACFPA8_06840</name>
</gene>
<dbReference type="Pfam" id="PF17964">
    <property type="entry name" value="Big_10"/>
    <property type="match status" value="1"/>
</dbReference>
<dbReference type="PANTHER" id="PTHR30582:SF2">
    <property type="entry name" value="L,D-TRANSPEPTIDASE YCIB-RELATED"/>
    <property type="match status" value="1"/>
</dbReference>
<dbReference type="SUPFAM" id="SSF141523">
    <property type="entry name" value="L,D-transpeptidase catalytic domain-like"/>
    <property type="match status" value="1"/>
</dbReference>
<dbReference type="Proteomes" id="UP001595997">
    <property type="component" value="Unassembled WGS sequence"/>
</dbReference>
<keyword evidence="5" id="KW-0012">Acyltransferase</keyword>
<keyword evidence="4 7" id="KW-0573">Peptidoglycan synthesis</keyword>
<dbReference type="CDD" id="cd13432">
    <property type="entry name" value="LDT_IgD_like_2"/>
    <property type="match status" value="1"/>
</dbReference>
<comment type="caution">
    <text evidence="12">The sequence shown here is derived from an EMBL/GenBank/DDBJ whole genome shotgun (WGS) entry which is preliminary data.</text>
</comment>
<keyword evidence="2" id="KW-0808">Transferase</keyword>
<dbReference type="RefSeq" id="WP_386443792.1">
    <property type="nucleotide sequence ID" value="NZ_JBHSFH010000004.1"/>
</dbReference>
<protein>
    <submittedName>
        <fullName evidence="12">Ig-like domain-containing protein</fullName>
    </submittedName>
</protein>
<evidence type="ECO:0000259" key="10">
    <source>
        <dbReference type="PROSITE" id="PS50006"/>
    </source>
</evidence>
<feature type="domain" description="FHA" evidence="10">
    <location>
        <begin position="280"/>
        <end position="355"/>
    </location>
</feature>
<dbReference type="InterPro" id="IPR000253">
    <property type="entry name" value="FHA_dom"/>
</dbReference>
<evidence type="ECO:0000256" key="6">
    <source>
        <dbReference type="ARBA" id="ARBA00023316"/>
    </source>
</evidence>
<name>A0ABV9A588_9ACTN</name>
<dbReference type="EMBL" id="JBHSFH010000004">
    <property type="protein sequence ID" value="MFC4493850.1"/>
    <property type="molecule type" value="Genomic_DNA"/>
</dbReference>
<keyword evidence="9" id="KW-1133">Transmembrane helix</keyword>
<feature type="domain" description="L,D-TPase catalytic" evidence="11">
    <location>
        <begin position="266"/>
        <end position="402"/>
    </location>
</feature>
<dbReference type="PANTHER" id="PTHR30582">
    <property type="entry name" value="L,D-TRANSPEPTIDASE"/>
    <property type="match status" value="1"/>
</dbReference>
<evidence type="ECO:0000313" key="13">
    <source>
        <dbReference type="Proteomes" id="UP001595997"/>
    </source>
</evidence>
<dbReference type="Gene3D" id="2.60.40.3780">
    <property type="match status" value="1"/>
</dbReference>
<dbReference type="Gene3D" id="2.60.40.3710">
    <property type="match status" value="1"/>
</dbReference>
<evidence type="ECO:0000256" key="3">
    <source>
        <dbReference type="ARBA" id="ARBA00022960"/>
    </source>
</evidence>
<feature type="active site" description="Nucleophile" evidence="7">
    <location>
        <position position="370"/>
    </location>
</feature>
<evidence type="ECO:0000259" key="11">
    <source>
        <dbReference type="PROSITE" id="PS52029"/>
    </source>
</evidence>
<evidence type="ECO:0000256" key="8">
    <source>
        <dbReference type="SAM" id="MobiDB-lite"/>
    </source>
</evidence>
<evidence type="ECO:0000256" key="5">
    <source>
        <dbReference type="ARBA" id="ARBA00023315"/>
    </source>
</evidence>
<dbReference type="InterPro" id="IPR038063">
    <property type="entry name" value="Transpep_catalytic_dom"/>
</dbReference>
<proteinExistence type="predicted"/>
<comment type="pathway">
    <text evidence="1 7">Cell wall biogenesis; peptidoglycan biosynthesis.</text>
</comment>
<keyword evidence="9" id="KW-0472">Membrane</keyword>
<evidence type="ECO:0000313" key="12">
    <source>
        <dbReference type="EMBL" id="MFC4493850.1"/>
    </source>
</evidence>
<evidence type="ECO:0000256" key="1">
    <source>
        <dbReference type="ARBA" id="ARBA00004752"/>
    </source>
</evidence>
<dbReference type="InterPro" id="IPR005490">
    <property type="entry name" value="LD_TPept_cat_dom"/>
</dbReference>
<keyword evidence="6 7" id="KW-0961">Cell wall biogenesis/degradation</keyword>
<keyword evidence="13" id="KW-1185">Reference proteome</keyword>
<organism evidence="12 13">
    <name type="scientific">Streptomyces ovatisporus</name>
    <dbReference type="NCBI Taxonomy" id="1128682"/>
    <lineage>
        <taxon>Bacteria</taxon>
        <taxon>Bacillati</taxon>
        <taxon>Actinomycetota</taxon>
        <taxon>Actinomycetes</taxon>
        <taxon>Kitasatosporales</taxon>
        <taxon>Streptomycetaceae</taxon>
        <taxon>Streptomyces</taxon>
    </lineage>
</organism>
<keyword evidence="3 7" id="KW-0133">Cell shape</keyword>
<evidence type="ECO:0000256" key="4">
    <source>
        <dbReference type="ARBA" id="ARBA00022984"/>
    </source>
</evidence>
<feature type="active site" description="Proton donor/acceptor" evidence="7">
    <location>
        <position position="351"/>
    </location>
</feature>
<dbReference type="CDD" id="cd16913">
    <property type="entry name" value="YkuD_like"/>
    <property type="match status" value="1"/>
</dbReference>
<dbReference type="InterPro" id="IPR050979">
    <property type="entry name" value="LD-transpeptidase"/>
</dbReference>
<feature type="transmembrane region" description="Helical" evidence="9">
    <location>
        <begin position="27"/>
        <end position="46"/>
    </location>
</feature>
<dbReference type="Pfam" id="PF03734">
    <property type="entry name" value="YkuD"/>
    <property type="match status" value="1"/>
</dbReference>